<dbReference type="Pfam" id="PF01266">
    <property type="entry name" value="DAO"/>
    <property type="match status" value="1"/>
</dbReference>
<feature type="domain" description="FAD dependent oxidoreductase" evidence="2">
    <location>
        <begin position="28"/>
        <end position="385"/>
    </location>
</feature>
<evidence type="ECO:0000259" key="2">
    <source>
        <dbReference type="Pfam" id="PF01266"/>
    </source>
</evidence>
<organism evidence="3 4">
    <name type="scientific">Ktedonobacter robiniae</name>
    <dbReference type="NCBI Taxonomy" id="2778365"/>
    <lineage>
        <taxon>Bacteria</taxon>
        <taxon>Bacillati</taxon>
        <taxon>Chloroflexota</taxon>
        <taxon>Ktedonobacteria</taxon>
        <taxon>Ktedonobacterales</taxon>
        <taxon>Ktedonobacteraceae</taxon>
        <taxon>Ktedonobacter</taxon>
    </lineage>
</organism>
<dbReference type="InterPro" id="IPR006076">
    <property type="entry name" value="FAD-dep_OxRdtase"/>
</dbReference>
<keyword evidence="1" id="KW-0560">Oxidoreductase</keyword>
<evidence type="ECO:0000313" key="3">
    <source>
        <dbReference type="EMBL" id="GHO59290.1"/>
    </source>
</evidence>
<dbReference type="Gene3D" id="3.30.9.10">
    <property type="entry name" value="D-Amino Acid Oxidase, subunit A, domain 2"/>
    <property type="match status" value="1"/>
</dbReference>
<evidence type="ECO:0000256" key="1">
    <source>
        <dbReference type="ARBA" id="ARBA00023002"/>
    </source>
</evidence>
<sequence length="412" mass="44051">MNDVPPSYWQRTAPAFALASPLPSAVEVAVIGGGLLGTATCYWLARAGLRVVLLEREGLASGASGRNGGFVRIGPAGSYVDAKERLGEEIVRQVMRITTENRTLLRQVLSTEAIACAYREPGSLRLALSEEQARQFRREIAELVADGYDALWLDRGQTQELIQTPLGEEIVGARFRPEQGLVHSALLVQGLAQAAMRYGAALYRVEVLQVGSEKEGLFVQTDQGTLKAHQVVLAVNAWTGKLLPELAPILVPVLEQMLAYAPLPPLFTVGIGVDVVDGEYLQQAPDGSLLVGGCGVLAPDAGVGVWESRPLAVVQEALEQIVPRLFPRLSSQLSVAARWAGLMGCVSDAHPVVDRAPGLPGVIFVGGFSGHGMPFGLRLGQLLAESVTSGVLATELWPFRLNRPSLFLWPGS</sequence>
<dbReference type="PANTHER" id="PTHR13847">
    <property type="entry name" value="SARCOSINE DEHYDROGENASE-RELATED"/>
    <property type="match status" value="1"/>
</dbReference>
<dbReference type="SUPFAM" id="SSF51905">
    <property type="entry name" value="FAD/NAD(P)-binding domain"/>
    <property type="match status" value="1"/>
</dbReference>
<keyword evidence="4" id="KW-1185">Reference proteome</keyword>
<name>A0ABQ3V491_9CHLR</name>
<comment type="caution">
    <text evidence="3">The sequence shown here is derived from an EMBL/GenBank/DDBJ whole genome shotgun (WGS) entry which is preliminary data.</text>
</comment>
<dbReference type="Gene3D" id="3.50.50.60">
    <property type="entry name" value="FAD/NAD(P)-binding domain"/>
    <property type="match status" value="1"/>
</dbReference>
<dbReference type="EMBL" id="BNJG01000003">
    <property type="protein sequence ID" value="GHO59290.1"/>
    <property type="molecule type" value="Genomic_DNA"/>
</dbReference>
<reference evidence="3 4" key="1">
    <citation type="journal article" date="2021" name="Int. J. Syst. Evol. Microbiol.">
        <title>Reticulibacter mediterranei gen. nov., sp. nov., within the new family Reticulibacteraceae fam. nov., and Ktedonospora formicarum gen. nov., sp. nov., Ktedonobacter robiniae sp. nov., Dictyobacter formicarum sp. nov. and Dictyobacter arantiisoli sp. nov., belonging to the class Ktedonobacteria.</title>
        <authorList>
            <person name="Yabe S."/>
            <person name="Zheng Y."/>
            <person name="Wang C.M."/>
            <person name="Sakai Y."/>
            <person name="Abe K."/>
            <person name="Yokota A."/>
            <person name="Donadio S."/>
            <person name="Cavaletti L."/>
            <person name="Monciardini P."/>
        </authorList>
    </citation>
    <scope>NUCLEOTIDE SEQUENCE [LARGE SCALE GENOMIC DNA]</scope>
    <source>
        <strain evidence="3 4">SOSP1-30</strain>
    </source>
</reference>
<evidence type="ECO:0000313" key="4">
    <source>
        <dbReference type="Proteomes" id="UP000654345"/>
    </source>
</evidence>
<dbReference type="InterPro" id="IPR036188">
    <property type="entry name" value="FAD/NAD-bd_sf"/>
</dbReference>
<accession>A0ABQ3V491</accession>
<dbReference type="RefSeq" id="WP_201375489.1">
    <property type="nucleotide sequence ID" value="NZ_BNJG01000003.1"/>
</dbReference>
<gene>
    <name evidence="3" type="ORF">KSB_77650</name>
</gene>
<protein>
    <submittedName>
        <fullName evidence="3">FAD-dependent oxidoreductase</fullName>
    </submittedName>
</protein>
<dbReference type="Proteomes" id="UP000654345">
    <property type="component" value="Unassembled WGS sequence"/>
</dbReference>
<proteinExistence type="predicted"/>
<dbReference type="PANTHER" id="PTHR13847:SF287">
    <property type="entry name" value="FAD-DEPENDENT OXIDOREDUCTASE DOMAIN-CONTAINING PROTEIN 1"/>
    <property type="match status" value="1"/>
</dbReference>